<gene>
    <name evidence="6" type="ORF">BCR44DRAFT_147285</name>
</gene>
<comment type="cofactor">
    <cofactor evidence="1 4">
        <name>heme</name>
        <dbReference type="ChEBI" id="CHEBI:30413"/>
    </cofactor>
</comment>
<evidence type="ECO:0000313" key="6">
    <source>
        <dbReference type="EMBL" id="ORZ38203.1"/>
    </source>
</evidence>
<dbReference type="Pfam" id="PF00067">
    <property type="entry name" value="p450"/>
    <property type="match status" value="1"/>
</dbReference>
<keyword evidence="5" id="KW-0503">Monooxygenase</keyword>
<dbReference type="EMBL" id="MCFL01000009">
    <property type="protein sequence ID" value="ORZ38203.1"/>
    <property type="molecule type" value="Genomic_DNA"/>
</dbReference>
<evidence type="ECO:0000256" key="1">
    <source>
        <dbReference type="ARBA" id="ARBA00001971"/>
    </source>
</evidence>
<dbReference type="PRINTS" id="PR00463">
    <property type="entry name" value="EP450I"/>
</dbReference>
<dbReference type="OrthoDB" id="1470350at2759"/>
<proteinExistence type="inferred from homology"/>
<keyword evidence="2 4" id="KW-0479">Metal-binding</keyword>
<evidence type="ECO:0000256" key="3">
    <source>
        <dbReference type="ARBA" id="ARBA00023004"/>
    </source>
</evidence>
<organism evidence="6 7">
    <name type="scientific">Catenaria anguillulae PL171</name>
    <dbReference type="NCBI Taxonomy" id="765915"/>
    <lineage>
        <taxon>Eukaryota</taxon>
        <taxon>Fungi</taxon>
        <taxon>Fungi incertae sedis</taxon>
        <taxon>Blastocladiomycota</taxon>
        <taxon>Blastocladiomycetes</taxon>
        <taxon>Blastocladiales</taxon>
        <taxon>Catenariaceae</taxon>
        <taxon>Catenaria</taxon>
    </lineage>
</organism>
<dbReference type="AlphaFoldDB" id="A0A1Y2HWW2"/>
<protein>
    <submittedName>
        <fullName evidence="6">Cytochrome P450</fullName>
    </submittedName>
</protein>
<dbReference type="GO" id="GO:0005506">
    <property type="term" value="F:iron ion binding"/>
    <property type="evidence" value="ECO:0007669"/>
    <property type="project" value="InterPro"/>
</dbReference>
<dbReference type="STRING" id="765915.A0A1Y2HWW2"/>
<comment type="similarity">
    <text evidence="5">Belongs to the cytochrome P450 family.</text>
</comment>
<dbReference type="GO" id="GO:0016705">
    <property type="term" value="F:oxidoreductase activity, acting on paired donors, with incorporation or reduction of molecular oxygen"/>
    <property type="evidence" value="ECO:0007669"/>
    <property type="project" value="InterPro"/>
</dbReference>
<dbReference type="Proteomes" id="UP000193411">
    <property type="component" value="Unassembled WGS sequence"/>
</dbReference>
<comment type="caution">
    <text evidence="6">The sequence shown here is derived from an EMBL/GenBank/DDBJ whole genome shotgun (WGS) entry which is preliminary data.</text>
</comment>
<dbReference type="InterPro" id="IPR001128">
    <property type="entry name" value="Cyt_P450"/>
</dbReference>
<evidence type="ECO:0000256" key="2">
    <source>
        <dbReference type="ARBA" id="ARBA00022723"/>
    </source>
</evidence>
<dbReference type="PROSITE" id="PS00086">
    <property type="entry name" value="CYTOCHROME_P450"/>
    <property type="match status" value="1"/>
</dbReference>
<keyword evidence="7" id="KW-1185">Reference proteome</keyword>
<accession>A0A1Y2HWW2</accession>
<keyword evidence="3 4" id="KW-0408">Iron</keyword>
<dbReference type="InterPro" id="IPR002401">
    <property type="entry name" value="Cyt_P450_E_grp-I"/>
</dbReference>
<sequence length="584" mass="65243">MSSATLSSVAESPLATHIHSAFTALVSGSPATPILTILAALVPYILYKAYKAVAIPAELAHLPRVPIKDTIRALLTPGGFPREYEVQEKAIKEWCAKHGRSGDSWRDMYLVWQFGKWGVVLGKPDLIKTFFVNVETFPKLLYSDFGMALNDKYLGVNVTLSNGSVWKQHRKITNPAFHRQWSTQLMGDVGRTLLQQLDLTQGSPTDLFDWMQRTTLDILSLAAYGQNLDALTDPTGDLVRLYNSIMHDLQLPYFLLFPILQRTRALPLVRDLSKRIDKFHAYLNSIIDKKEKEVKRRVASGETKNEKDMDLLERMIEANLKDDGSFSRDDLRSNVVIFFIAGHDTTAATLTTAIYYMGMNLDVQAKARAEVLKVYGDIDPTLAASDFPYLTTAEQGTLNYVTYVLKEALRLYPSVSGLPLRRTAKDAVLDGVTIPKDTPIHIDTYGLQRNPKYWGADAAHFKPERWENYTPAPYATDKNASLNQTMGATALSEMNAVVKGEASGSIPMVPSAHNFSFIPFGGGQRFCLGQQFSVMEQRVLLAMILARYEWKVVGNESALKGLPTTSSGVILHPLDVKIKFERRK</sequence>
<keyword evidence="5" id="KW-0560">Oxidoreductase</keyword>
<dbReference type="Gene3D" id="1.10.630.10">
    <property type="entry name" value="Cytochrome P450"/>
    <property type="match status" value="1"/>
</dbReference>
<dbReference type="PRINTS" id="PR00385">
    <property type="entry name" value="P450"/>
</dbReference>
<evidence type="ECO:0000313" key="7">
    <source>
        <dbReference type="Proteomes" id="UP000193411"/>
    </source>
</evidence>
<reference evidence="6 7" key="1">
    <citation type="submission" date="2016-07" db="EMBL/GenBank/DDBJ databases">
        <title>Pervasive Adenine N6-methylation of Active Genes in Fungi.</title>
        <authorList>
            <consortium name="DOE Joint Genome Institute"/>
            <person name="Mondo S.J."/>
            <person name="Dannebaum R.O."/>
            <person name="Kuo R.C."/>
            <person name="Labutti K."/>
            <person name="Haridas S."/>
            <person name="Kuo A."/>
            <person name="Salamov A."/>
            <person name="Ahrendt S.R."/>
            <person name="Lipzen A."/>
            <person name="Sullivan W."/>
            <person name="Andreopoulos W.B."/>
            <person name="Clum A."/>
            <person name="Lindquist E."/>
            <person name="Daum C."/>
            <person name="Ramamoorthy G.K."/>
            <person name="Gryganskyi A."/>
            <person name="Culley D."/>
            <person name="Magnuson J.K."/>
            <person name="James T.Y."/>
            <person name="O'Malley M.A."/>
            <person name="Stajich J.E."/>
            <person name="Spatafora J.W."/>
            <person name="Visel A."/>
            <person name="Grigoriev I.V."/>
        </authorList>
    </citation>
    <scope>NUCLEOTIDE SEQUENCE [LARGE SCALE GENOMIC DNA]</scope>
    <source>
        <strain evidence="6 7">PL171</strain>
    </source>
</reference>
<dbReference type="GO" id="GO:0004497">
    <property type="term" value="F:monooxygenase activity"/>
    <property type="evidence" value="ECO:0007669"/>
    <property type="project" value="UniProtKB-KW"/>
</dbReference>
<dbReference type="InterPro" id="IPR017972">
    <property type="entry name" value="Cyt_P450_CS"/>
</dbReference>
<dbReference type="PANTHER" id="PTHR24305:SF223">
    <property type="entry name" value="CYTOCHROME P450-DIT2"/>
    <property type="match status" value="1"/>
</dbReference>
<dbReference type="InterPro" id="IPR036396">
    <property type="entry name" value="Cyt_P450_sf"/>
</dbReference>
<keyword evidence="4 5" id="KW-0349">Heme</keyword>
<dbReference type="SUPFAM" id="SSF48264">
    <property type="entry name" value="Cytochrome P450"/>
    <property type="match status" value="1"/>
</dbReference>
<evidence type="ECO:0000256" key="5">
    <source>
        <dbReference type="RuleBase" id="RU000461"/>
    </source>
</evidence>
<dbReference type="InterPro" id="IPR050121">
    <property type="entry name" value="Cytochrome_P450_monoxygenase"/>
</dbReference>
<feature type="binding site" description="axial binding residue" evidence="4">
    <location>
        <position position="527"/>
    </location>
    <ligand>
        <name>heme</name>
        <dbReference type="ChEBI" id="CHEBI:30413"/>
    </ligand>
    <ligandPart>
        <name>Fe</name>
        <dbReference type="ChEBI" id="CHEBI:18248"/>
    </ligandPart>
</feature>
<evidence type="ECO:0000256" key="4">
    <source>
        <dbReference type="PIRSR" id="PIRSR602401-1"/>
    </source>
</evidence>
<dbReference type="GO" id="GO:0020037">
    <property type="term" value="F:heme binding"/>
    <property type="evidence" value="ECO:0007669"/>
    <property type="project" value="InterPro"/>
</dbReference>
<name>A0A1Y2HWW2_9FUNG</name>
<dbReference type="PANTHER" id="PTHR24305">
    <property type="entry name" value="CYTOCHROME P450"/>
    <property type="match status" value="1"/>
</dbReference>